<reference evidence="7 8" key="1">
    <citation type="journal article" date="2010" name="Stand. Genomic Sci.">
        <title>Complete genome sequence of Thermosediminibacter oceani type strain (JW/IW-1228P).</title>
        <authorList>
            <person name="Pitluck S."/>
            <person name="Yasawong M."/>
            <person name="Munk C."/>
            <person name="Nolan M."/>
            <person name="Lapidus A."/>
            <person name="Lucas S."/>
            <person name="Glavina Del Rio T."/>
            <person name="Tice H."/>
            <person name="Cheng J.F."/>
            <person name="Bruce D."/>
            <person name="Detter C."/>
            <person name="Tapia R."/>
            <person name="Han C."/>
            <person name="Goodwin L."/>
            <person name="Liolios K."/>
            <person name="Ivanova N."/>
            <person name="Mavromatis K."/>
            <person name="Mikhailova N."/>
            <person name="Pati A."/>
            <person name="Chen A."/>
            <person name="Palaniappan K."/>
            <person name="Land M."/>
            <person name="Hauser L."/>
            <person name="Chang Y.J."/>
            <person name="Jeffries C.D."/>
            <person name="Rohde M."/>
            <person name="Spring S."/>
            <person name="Sikorski J."/>
            <person name="Goker M."/>
            <person name="Woyke T."/>
            <person name="Bristow J."/>
            <person name="Eisen J.A."/>
            <person name="Markowitz V."/>
            <person name="Hugenholtz P."/>
            <person name="Kyrpides N.C."/>
            <person name="Klenk H.P."/>
        </authorList>
    </citation>
    <scope>NUCLEOTIDE SEQUENCE [LARGE SCALE GENOMIC DNA]</scope>
    <source>
        <strain evidence="8">ATCC BAA-1034 / DSM 16646 / JW/IW-1228P</strain>
    </source>
</reference>
<keyword evidence="3 6" id="KW-0812">Transmembrane</keyword>
<evidence type="ECO:0000256" key="4">
    <source>
        <dbReference type="ARBA" id="ARBA00022989"/>
    </source>
</evidence>
<name>D9S0K0_THEOJ</name>
<comment type="subcellular location">
    <subcellularLocation>
        <location evidence="1">Cell membrane</location>
        <topology evidence="1">Multi-pass membrane protein</topology>
    </subcellularLocation>
</comment>
<dbReference type="Proteomes" id="UP000000272">
    <property type="component" value="Chromosome"/>
</dbReference>
<sequence length="194" mass="21795">MPNLTAFLSYVFVTTFTPGPNNIMAMTNGNQFGFKKALNFILGVTTGFAIIMLLCNYLNLLLFNLMPKVGVFMKLLGSSYIIYLAIKILKSNSDENDSPRDSMSTFLNGMLMQFINPKVILYGITVTSNFIIPYYKSNTTLFLFSIFLAFVGFLSTSCWALFGAVFQKFLSEYRKPFNIAMALLLIYSAISVLK</sequence>
<gene>
    <name evidence="7" type="ordered locus">Toce_2144</name>
</gene>
<keyword evidence="8" id="KW-1185">Reference proteome</keyword>
<feature type="transmembrane region" description="Helical" evidence="6">
    <location>
        <begin position="37"/>
        <end position="59"/>
    </location>
</feature>
<dbReference type="Pfam" id="PF01810">
    <property type="entry name" value="LysE"/>
    <property type="match status" value="1"/>
</dbReference>
<evidence type="ECO:0000256" key="2">
    <source>
        <dbReference type="ARBA" id="ARBA00022475"/>
    </source>
</evidence>
<keyword evidence="5 6" id="KW-0472">Membrane</keyword>
<evidence type="ECO:0000256" key="3">
    <source>
        <dbReference type="ARBA" id="ARBA00022692"/>
    </source>
</evidence>
<dbReference type="InterPro" id="IPR001123">
    <property type="entry name" value="LeuE-type"/>
</dbReference>
<evidence type="ECO:0000313" key="7">
    <source>
        <dbReference type="EMBL" id="ADL08858.1"/>
    </source>
</evidence>
<dbReference type="GO" id="GO:0015171">
    <property type="term" value="F:amino acid transmembrane transporter activity"/>
    <property type="evidence" value="ECO:0007669"/>
    <property type="project" value="TreeGrafter"/>
</dbReference>
<evidence type="ECO:0000256" key="5">
    <source>
        <dbReference type="ARBA" id="ARBA00023136"/>
    </source>
</evidence>
<feature type="transmembrane region" description="Helical" evidence="6">
    <location>
        <begin position="6"/>
        <end position="25"/>
    </location>
</feature>
<dbReference type="GO" id="GO:0033228">
    <property type="term" value="P:cysteine export across plasma membrane"/>
    <property type="evidence" value="ECO:0007669"/>
    <property type="project" value="TreeGrafter"/>
</dbReference>
<protein>
    <submittedName>
        <fullName evidence="7">Lysine exporter protein (LYSE/YGGA)</fullName>
    </submittedName>
</protein>
<dbReference type="OrthoDB" id="198428at2"/>
<dbReference type="HOGENOM" id="CLU_079569_1_2_9"/>
<evidence type="ECO:0000256" key="6">
    <source>
        <dbReference type="SAM" id="Phobius"/>
    </source>
</evidence>
<feature type="transmembrane region" description="Helical" evidence="6">
    <location>
        <begin position="177"/>
        <end position="193"/>
    </location>
</feature>
<accession>D9S0K0</accession>
<feature type="transmembrane region" description="Helical" evidence="6">
    <location>
        <begin position="71"/>
        <end position="89"/>
    </location>
</feature>
<dbReference type="eggNOG" id="COG1280">
    <property type="taxonomic scope" value="Bacteria"/>
</dbReference>
<keyword evidence="4 6" id="KW-1133">Transmembrane helix</keyword>
<dbReference type="KEGG" id="toc:Toce_2144"/>
<feature type="transmembrane region" description="Helical" evidence="6">
    <location>
        <begin position="141"/>
        <end position="165"/>
    </location>
</feature>
<dbReference type="GO" id="GO:0005886">
    <property type="term" value="C:plasma membrane"/>
    <property type="evidence" value="ECO:0007669"/>
    <property type="project" value="UniProtKB-SubCell"/>
</dbReference>
<evidence type="ECO:0000256" key="1">
    <source>
        <dbReference type="ARBA" id="ARBA00004651"/>
    </source>
</evidence>
<keyword evidence="2" id="KW-1003">Cell membrane</keyword>
<dbReference type="PANTHER" id="PTHR30086:SF20">
    <property type="entry name" value="ARGININE EXPORTER PROTEIN ARGO-RELATED"/>
    <property type="match status" value="1"/>
</dbReference>
<dbReference type="AlphaFoldDB" id="D9S0K0"/>
<dbReference type="STRING" id="555079.Toce_2144"/>
<organism evidence="7 8">
    <name type="scientific">Thermosediminibacter oceani (strain ATCC BAA-1034 / DSM 16646 / JW/IW-1228P)</name>
    <dbReference type="NCBI Taxonomy" id="555079"/>
    <lineage>
        <taxon>Bacteria</taxon>
        <taxon>Bacillati</taxon>
        <taxon>Bacillota</taxon>
        <taxon>Clostridia</taxon>
        <taxon>Thermosediminibacterales</taxon>
        <taxon>Thermosediminibacteraceae</taxon>
        <taxon>Thermosediminibacter</taxon>
    </lineage>
</organism>
<evidence type="ECO:0000313" key="8">
    <source>
        <dbReference type="Proteomes" id="UP000000272"/>
    </source>
</evidence>
<dbReference type="PANTHER" id="PTHR30086">
    <property type="entry name" value="ARGININE EXPORTER PROTEIN ARGO"/>
    <property type="match status" value="1"/>
</dbReference>
<proteinExistence type="predicted"/>
<dbReference type="RefSeq" id="WP_013276866.1">
    <property type="nucleotide sequence ID" value="NC_014377.1"/>
</dbReference>
<dbReference type="EMBL" id="CP002131">
    <property type="protein sequence ID" value="ADL08858.1"/>
    <property type="molecule type" value="Genomic_DNA"/>
</dbReference>
<feature type="transmembrane region" description="Helical" evidence="6">
    <location>
        <begin position="110"/>
        <end position="135"/>
    </location>
</feature>